<organism evidence="1">
    <name type="scientific">uncultured Solirubrobacteraceae bacterium</name>
    <dbReference type="NCBI Taxonomy" id="1162706"/>
    <lineage>
        <taxon>Bacteria</taxon>
        <taxon>Bacillati</taxon>
        <taxon>Actinomycetota</taxon>
        <taxon>Thermoleophilia</taxon>
        <taxon>Solirubrobacterales</taxon>
        <taxon>Solirubrobacteraceae</taxon>
        <taxon>environmental samples</taxon>
    </lineage>
</organism>
<name>A0A6J4RZE8_9ACTN</name>
<dbReference type="EMBL" id="CADCVP010000120">
    <property type="protein sequence ID" value="CAA9485979.1"/>
    <property type="molecule type" value="Genomic_DNA"/>
</dbReference>
<evidence type="ECO:0000313" key="1">
    <source>
        <dbReference type="EMBL" id="CAA9485979.1"/>
    </source>
</evidence>
<feature type="non-terminal residue" evidence="1">
    <location>
        <position position="144"/>
    </location>
</feature>
<proteinExistence type="predicted"/>
<sequence length="144" mass="15700">MRRPARRLFSLCPAVSLALCVLVCVLWARSYLTSDSYLRVGYSPGAGNSAMWWEYAVESMRGTVTVRGFRQPTDLAVARSSLEGAEARGAVGFGTLDPEKTATPRIGFHRGRHVPALQIRSWRLVVPTWSLAALAAVLPATQAL</sequence>
<gene>
    <name evidence="1" type="ORF">AVDCRST_MAG69-1065</name>
</gene>
<dbReference type="AlphaFoldDB" id="A0A6J4RZE8"/>
<reference evidence="1" key="1">
    <citation type="submission" date="2020-02" db="EMBL/GenBank/DDBJ databases">
        <authorList>
            <person name="Meier V. D."/>
        </authorList>
    </citation>
    <scope>NUCLEOTIDE SEQUENCE</scope>
    <source>
        <strain evidence="1">AVDCRST_MAG69</strain>
    </source>
</reference>
<accession>A0A6J4RZE8</accession>
<protein>
    <submittedName>
        <fullName evidence="1">Uncharacterized protein</fullName>
    </submittedName>
</protein>